<comment type="catalytic activity">
    <reaction evidence="1 10">
        <text>[protein]-peptidylproline (omega=180) = [protein]-peptidylproline (omega=0)</text>
        <dbReference type="Rhea" id="RHEA:16237"/>
        <dbReference type="Rhea" id="RHEA-COMP:10747"/>
        <dbReference type="Rhea" id="RHEA-COMP:10748"/>
        <dbReference type="ChEBI" id="CHEBI:83833"/>
        <dbReference type="ChEBI" id="CHEBI:83834"/>
        <dbReference type="EC" id="5.2.1.8"/>
    </reaction>
</comment>
<evidence type="ECO:0000256" key="6">
    <source>
        <dbReference type="ARBA" id="ARBA00022837"/>
    </source>
</evidence>
<evidence type="ECO:0000256" key="1">
    <source>
        <dbReference type="ARBA" id="ARBA00000971"/>
    </source>
</evidence>
<evidence type="ECO:0000259" key="14">
    <source>
        <dbReference type="PROSITE" id="PS50222"/>
    </source>
</evidence>
<name>A0AAD8YIK6_9STRA</name>
<evidence type="ECO:0000256" key="9">
    <source>
        <dbReference type="ARBA" id="ARBA00023235"/>
    </source>
</evidence>
<feature type="domain" description="EF-hand" evidence="14">
    <location>
        <begin position="183"/>
        <end position="218"/>
    </location>
</feature>
<evidence type="ECO:0000313" key="16">
    <source>
        <dbReference type="Proteomes" id="UP001224775"/>
    </source>
</evidence>
<dbReference type="Pfam" id="PF13499">
    <property type="entry name" value="EF-hand_7"/>
    <property type="match status" value="1"/>
</dbReference>
<feature type="region of interest" description="Disordered" evidence="11">
    <location>
        <begin position="209"/>
        <end position="230"/>
    </location>
</feature>
<dbReference type="InterPro" id="IPR001179">
    <property type="entry name" value="PPIase_FKBP_dom"/>
</dbReference>
<evidence type="ECO:0000256" key="11">
    <source>
        <dbReference type="SAM" id="MobiDB-lite"/>
    </source>
</evidence>
<keyword evidence="5" id="KW-0256">Endoplasmic reticulum</keyword>
<keyword evidence="8" id="KW-0325">Glycoprotein</keyword>
<evidence type="ECO:0000256" key="4">
    <source>
        <dbReference type="ARBA" id="ARBA00022737"/>
    </source>
</evidence>
<dbReference type="GO" id="GO:0005783">
    <property type="term" value="C:endoplasmic reticulum"/>
    <property type="evidence" value="ECO:0007669"/>
    <property type="project" value="UniProtKB-ARBA"/>
</dbReference>
<dbReference type="PROSITE" id="PS50059">
    <property type="entry name" value="FKBP_PPIASE"/>
    <property type="match status" value="1"/>
</dbReference>
<proteinExistence type="predicted"/>
<feature type="domain" description="PPIase FKBP-type" evidence="13">
    <location>
        <begin position="62"/>
        <end position="152"/>
    </location>
</feature>
<keyword evidence="3 12" id="KW-0732">Signal</keyword>
<dbReference type="Gene3D" id="3.10.50.40">
    <property type="match status" value="1"/>
</dbReference>
<reference evidence="15" key="1">
    <citation type="submission" date="2023-06" db="EMBL/GenBank/DDBJ databases">
        <title>Survivors Of The Sea: Transcriptome response of Skeletonema marinoi to long-term dormancy.</title>
        <authorList>
            <person name="Pinder M.I.M."/>
            <person name="Kourtchenko O."/>
            <person name="Robertson E.K."/>
            <person name="Larsson T."/>
            <person name="Maumus F."/>
            <person name="Osuna-Cruz C.M."/>
            <person name="Vancaester E."/>
            <person name="Stenow R."/>
            <person name="Vandepoele K."/>
            <person name="Ploug H."/>
            <person name="Bruchert V."/>
            <person name="Godhe A."/>
            <person name="Topel M."/>
        </authorList>
    </citation>
    <scope>NUCLEOTIDE SEQUENCE</scope>
    <source>
        <strain evidence="15">R05AC</strain>
    </source>
</reference>
<dbReference type="InterPro" id="IPR052273">
    <property type="entry name" value="PPIase_FKBP"/>
</dbReference>
<evidence type="ECO:0000256" key="3">
    <source>
        <dbReference type="ARBA" id="ARBA00022729"/>
    </source>
</evidence>
<keyword evidence="7 10" id="KW-0697">Rotamase</keyword>
<dbReference type="InterPro" id="IPR002048">
    <property type="entry name" value="EF_hand_dom"/>
</dbReference>
<dbReference type="Pfam" id="PF00254">
    <property type="entry name" value="FKBP_C"/>
    <property type="match status" value="1"/>
</dbReference>
<evidence type="ECO:0000256" key="7">
    <source>
        <dbReference type="ARBA" id="ARBA00023110"/>
    </source>
</evidence>
<evidence type="ECO:0000256" key="8">
    <source>
        <dbReference type="ARBA" id="ARBA00023180"/>
    </source>
</evidence>
<keyword evidence="9 10" id="KW-0413">Isomerase</keyword>
<keyword evidence="16" id="KW-1185">Reference proteome</keyword>
<evidence type="ECO:0000256" key="5">
    <source>
        <dbReference type="ARBA" id="ARBA00022824"/>
    </source>
</evidence>
<dbReference type="SMART" id="SM00054">
    <property type="entry name" value="EFh"/>
    <property type="match status" value="3"/>
</dbReference>
<evidence type="ECO:0000256" key="2">
    <source>
        <dbReference type="ARBA" id="ARBA00013194"/>
    </source>
</evidence>
<comment type="caution">
    <text evidence="15">The sequence shown here is derived from an EMBL/GenBank/DDBJ whole genome shotgun (WGS) entry which is preliminary data.</text>
</comment>
<dbReference type="PANTHER" id="PTHR46222">
    <property type="entry name" value="PEPTIDYL-PROLYL CIS-TRANS ISOMERASE FKBP7/14"/>
    <property type="match status" value="1"/>
</dbReference>
<dbReference type="SUPFAM" id="SSF47473">
    <property type="entry name" value="EF-hand"/>
    <property type="match status" value="1"/>
</dbReference>
<gene>
    <name evidence="15" type="ORF">QTG54_003265</name>
</gene>
<keyword evidence="4" id="KW-0677">Repeat</keyword>
<feature type="signal peptide" evidence="12">
    <location>
        <begin position="1"/>
        <end position="32"/>
    </location>
</feature>
<dbReference type="GO" id="GO:0005509">
    <property type="term" value="F:calcium ion binding"/>
    <property type="evidence" value="ECO:0007669"/>
    <property type="project" value="InterPro"/>
</dbReference>
<dbReference type="Pfam" id="PF13833">
    <property type="entry name" value="EF-hand_8"/>
    <property type="match status" value="1"/>
</dbReference>
<keyword evidence="6" id="KW-0106">Calcium</keyword>
<dbReference type="Proteomes" id="UP001224775">
    <property type="component" value="Unassembled WGS sequence"/>
</dbReference>
<dbReference type="SUPFAM" id="SSF54534">
    <property type="entry name" value="FKBP-like"/>
    <property type="match status" value="1"/>
</dbReference>
<accession>A0AAD8YIK6</accession>
<dbReference type="PROSITE" id="PS50222">
    <property type="entry name" value="EF_HAND_2"/>
    <property type="match status" value="2"/>
</dbReference>
<dbReference type="EMBL" id="JATAAI010000004">
    <property type="protein sequence ID" value="KAK1746658.1"/>
    <property type="molecule type" value="Genomic_DNA"/>
</dbReference>
<evidence type="ECO:0000256" key="10">
    <source>
        <dbReference type="PROSITE-ProRule" id="PRU00277"/>
    </source>
</evidence>
<evidence type="ECO:0000259" key="13">
    <source>
        <dbReference type="PROSITE" id="PS50059"/>
    </source>
</evidence>
<dbReference type="InterPro" id="IPR046357">
    <property type="entry name" value="PPIase_dom_sf"/>
</dbReference>
<feature type="domain" description="EF-hand" evidence="14">
    <location>
        <begin position="230"/>
        <end position="265"/>
    </location>
</feature>
<dbReference type="PANTHER" id="PTHR46222:SF3">
    <property type="entry name" value="PEPTIDYLPROLYL ISOMERASE"/>
    <property type="match status" value="1"/>
</dbReference>
<feature type="compositionally biased region" description="Polar residues" evidence="11">
    <location>
        <begin position="219"/>
        <end position="228"/>
    </location>
</feature>
<evidence type="ECO:0000256" key="12">
    <source>
        <dbReference type="SAM" id="SignalP"/>
    </source>
</evidence>
<dbReference type="InterPro" id="IPR018247">
    <property type="entry name" value="EF_Hand_1_Ca_BS"/>
</dbReference>
<dbReference type="PROSITE" id="PS00018">
    <property type="entry name" value="EF_HAND_1"/>
    <property type="match status" value="3"/>
</dbReference>
<dbReference type="AlphaFoldDB" id="A0AAD8YIK6"/>
<organism evidence="15 16">
    <name type="scientific">Skeletonema marinoi</name>
    <dbReference type="NCBI Taxonomy" id="267567"/>
    <lineage>
        <taxon>Eukaryota</taxon>
        <taxon>Sar</taxon>
        <taxon>Stramenopiles</taxon>
        <taxon>Ochrophyta</taxon>
        <taxon>Bacillariophyta</taxon>
        <taxon>Coscinodiscophyceae</taxon>
        <taxon>Thalassiosirophycidae</taxon>
        <taxon>Thalassiosirales</taxon>
        <taxon>Skeletonemataceae</taxon>
        <taxon>Skeletonema</taxon>
        <taxon>Skeletonema marinoi-dohrnii complex</taxon>
    </lineage>
</organism>
<dbReference type="InterPro" id="IPR011992">
    <property type="entry name" value="EF-hand-dom_pair"/>
</dbReference>
<feature type="chain" id="PRO_5042236226" description="peptidylprolyl isomerase" evidence="12">
    <location>
        <begin position="33"/>
        <end position="296"/>
    </location>
</feature>
<dbReference type="Gene3D" id="1.10.238.10">
    <property type="entry name" value="EF-hand"/>
    <property type="match status" value="2"/>
</dbReference>
<evidence type="ECO:0000313" key="15">
    <source>
        <dbReference type="EMBL" id="KAK1746658.1"/>
    </source>
</evidence>
<sequence length="296" mass="32557">MLVSTTSGTMPIRHHLATIALAWAATLTLALGTEEIKVTVHEGPKSCADFDAEKKPTKVQKDYSVAFHFTAYDDATGEKIESSHDLGVAPSFPVGQGKVISGLDQGLIGLCKHSKAYIVIPPHLAYGTMGKPEQGVTKDTILRYDVEIIDIQPPVPNDFKDIDSNKDWKISRKEATYYFESKNQNVDIDALFKTEDTDGDGYVSWEEFTGPKGAEGPPSTRQKQQTQEVDPLEQAAAIFQQMDLDSDGKISKEELAAAFELMGEKMTDEFWTESDANGDGFVSIQEFIGDPGREEL</sequence>
<dbReference type="EC" id="5.2.1.8" evidence="2 10"/>
<protein>
    <recommendedName>
        <fullName evidence="2 10">peptidylprolyl isomerase</fullName>
        <ecNumber evidence="2 10">5.2.1.8</ecNumber>
    </recommendedName>
</protein>
<dbReference type="GO" id="GO:0003755">
    <property type="term" value="F:peptidyl-prolyl cis-trans isomerase activity"/>
    <property type="evidence" value="ECO:0007669"/>
    <property type="project" value="UniProtKB-KW"/>
</dbReference>